<evidence type="ECO:0000256" key="1">
    <source>
        <dbReference type="SAM" id="MobiDB-lite"/>
    </source>
</evidence>
<dbReference type="AlphaFoldDB" id="A0A085MB21"/>
<evidence type="ECO:0000313" key="3">
    <source>
        <dbReference type="Proteomes" id="UP000030764"/>
    </source>
</evidence>
<protein>
    <submittedName>
        <fullName evidence="2">Uncharacterized protein</fullName>
    </submittedName>
</protein>
<evidence type="ECO:0000313" key="2">
    <source>
        <dbReference type="EMBL" id="KFD54417.1"/>
    </source>
</evidence>
<accession>A0A085MB21</accession>
<keyword evidence="3" id="KW-1185">Reference proteome</keyword>
<dbReference type="Proteomes" id="UP000030764">
    <property type="component" value="Unassembled WGS sequence"/>
</dbReference>
<dbReference type="EMBL" id="KL363208">
    <property type="protein sequence ID" value="KFD54417.1"/>
    <property type="molecule type" value="Genomic_DNA"/>
</dbReference>
<organism evidence="2 3">
    <name type="scientific">Trichuris suis</name>
    <name type="common">pig whipworm</name>
    <dbReference type="NCBI Taxonomy" id="68888"/>
    <lineage>
        <taxon>Eukaryota</taxon>
        <taxon>Metazoa</taxon>
        <taxon>Ecdysozoa</taxon>
        <taxon>Nematoda</taxon>
        <taxon>Enoplea</taxon>
        <taxon>Dorylaimia</taxon>
        <taxon>Trichinellida</taxon>
        <taxon>Trichuridae</taxon>
        <taxon>Trichuris</taxon>
    </lineage>
</organism>
<name>A0A085MB21_9BILA</name>
<reference evidence="2 3" key="1">
    <citation type="journal article" date="2014" name="Nat. Genet.">
        <title>Genome and transcriptome of the porcine whipworm Trichuris suis.</title>
        <authorList>
            <person name="Jex A.R."/>
            <person name="Nejsum P."/>
            <person name="Schwarz E.M."/>
            <person name="Hu L."/>
            <person name="Young N.D."/>
            <person name="Hall R.S."/>
            <person name="Korhonen P.K."/>
            <person name="Liao S."/>
            <person name="Thamsborg S."/>
            <person name="Xia J."/>
            <person name="Xu P."/>
            <person name="Wang S."/>
            <person name="Scheerlinck J.P."/>
            <person name="Hofmann A."/>
            <person name="Sternberg P.W."/>
            <person name="Wang J."/>
            <person name="Gasser R.B."/>
        </authorList>
    </citation>
    <scope>NUCLEOTIDE SEQUENCE [LARGE SCALE GENOMIC DNA]</scope>
    <source>
        <strain evidence="2">DCEP-RM93M</strain>
    </source>
</reference>
<gene>
    <name evidence="2" type="ORF">M513_04760</name>
</gene>
<proteinExistence type="predicted"/>
<sequence>MNGKFRKETTGVVCIHKLQAVPSGATKSFDLVSGCSKEMSHPLATVPMAYTLKTCKQLDMSQLSNQLSLCRLCCGSFSLVTCCSLRYAQDAGQQSAKRQCKWKVDRRWDRNVSVVVKIPKGQNPEGSKSRMGQNPDRSESRIGLSGKCTVNVQFAGHIAKNAEYDEARQKTGEYISQSYYYRIPISCLMVVSQPSNGSPSSWPLLNEWIGKSFLGEQKRKSFS</sequence>
<feature type="region of interest" description="Disordered" evidence="1">
    <location>
        <begin position="119"/>
        <end position="142"/>
    </location>
</feature>